<gene>
    <name evidence="1" type="ORF">CPZ25_015705</name>
</gene>
<reference evidence="1 2" key="1">
    <citation type="submission" date="2018-05" db="EMBL/GenBank/DDBJ databases">
        <title>Genome comparison of Eubacterium sp.</title>
        <authorList>
            <person name="Feng Y."/>
            <person name="Sanchez-Andrea I."/>
            <person name="Stams A.J.M."/>
            <person name="De Vos W.M."/>
        </authorList>
    </citation>
    <scope>NUCLEOTIDE SEQUENCE [LARGE SCALE GENOMIC DNA]</scope>
    <source>
        <strain evidence="1 2">YI</strain>
    </source>
</reference>
<keyword evidence="2" id="KW-1185">Reference proteome</keyword>
<evidence type="ECO:0000313" key="2">
    <source>
        <dbReference type="Proteomes" id="UP000218387"/>
    </source>
</evidence>
<accession>A0A4P9CCV3</accession>
<proteinExistence type="predicted"/>
<name>A0A4P9CCV3_EUBML</name>
<organism evidence="1 2">
    <name type="scientific">Eubacterium maltosivorans</name>
    <dbReference type="NCBI Taxonomy" id="2041044"/>
    <lineage>
        <taxon>Bacteria</taxon>
        <taxon>Bacillati</taxon>
        <taxon>Bacillota</taxon>
        <taxon>Clostridia</taxon>
        <taxon>Eubacteriales</taxon>
        <taxon>Eubacteriaceae</taxon>
        <taxon>Eubacterium</taxon>
    </lineage>
</organism>
<dbReference type="AlphaFoldDB" id="A0A4P9CCV3"/>
<protein>
    <submittedName>
        <fullName evidence="1">Uncharacterized protein</fullName>
    </submittedName>
</protein>
<sequence length="193" mass="22621">MLETDWMYEDYQITQAIDIQGRMVIFGESRLDNKPTAFLCGYYEPLLLADAYSEIQIGSYLEMMELFIKRVQCQIDKVREEQQEMDVPLDAITREMCVPYQENTGIRGQMVAIDPMRFRPEDRIGPKQIGYVIADQTPSKNSMVFRRLYDGREMCCFYGDILGVIKSEYQSDWAKEVVCQLEKNDENRKGETR</sequence>
<dbReference type="RefSeq" id="WP_074618317.1">
    <property type="nucleotide sequence ID" value="NZ_CP029487.1"/>
</dbReference>
<dbReference type="Proteomes" id="UP000218387">
    <property type="component" value="Chromosome"/>
</dbReference>
<evidence type="ECO:0000313" key="1">
    <source>
        <dbReference type="EMBL" id="QCT72711.1"/>
    </source>
</evidence>
<dbReference type="KEGG" id="emt:CPZ25_015705"/>
<dbReference type="EMBL" id="CP029487">
    <property type="protein sequence ID" value="QCT72711.1"/>
    <property type="molecule type" value="Genomic_DNA"/>
</dbReference>